<dbReference type="InterPro" id="IPR005106">
    <property type="entry name" value="Asp/hSer_DH_NAD-bd"/>
</dbReference>
<keyword evidence="12 18" id="KW-0486">Methionine biosynthesis</keyword>
<dbReference type="Pfam" id="PF00742">
    <property type="entry name" value="Homoserine_dh"/>
    <property type="match status" value="1"/>
</dbReference>
<keyword evidence="11" id="KW-0915">Sodium</keyword>
<dbReference type="PIRSF" id="PIRSF000098">
    <property type="entry name" value="Homoser_dehydrog"/>
    <property type="match status" value="1"/>
</dbReference>
<sequence length="433" mass="45137">MPTSIAPTALNVALLGCGVVGTEVARILTQDAENLKFRVGAQLNLIGIAVRDTSVPRSEIIDPALLTTDVEALIAKADIVVEVMGGIEPAKSYINQAIASGAAVITANKALLAQDGPALFQAADDAGVDLSFEAAVAGAIPIIRPIRESLAGDTIKRVLGIVNGTTNYVLDQMTKNDLAFDQAVAQAQELGYAEADPTADVEGHDAAAKAAILASLAFHTRVGITDVGCEGITKVTAQDVAWAKRSGHTIKLLAICEQTSQGISARVHPALVPNEHPLATVSGAFNAVFVEAENAGSLMFYGQGAGGAPTASAIMGDLVSAARNRVAAGHGAGESAYANLPVLDQGETITRYQIRLSVADRSGVLYQITEVFSEHDVSIETVTQAPRPDREDEAYLIVTTHAGREKALAKTVAALEDLEVVQEIMSVLRVEGF</sequence>
<dbReference type="CDD" id="cd04881">
    <property type="entry name" value="ACT_HSDH-Hom"/>
    <property type="match status" value="1"/>
</dbReference>
<evidence type="ECO:0000256" key="5">
    <source>
        <dbReference type="ARBA" id="ARBA00013213"/>
    </source>
</evidence>
<dbReference type="SUPFAM" id="SSF55021">
    <property type="entry name" value="ACT-like"/>
    <property type="match status" value="1"/>
</dbReference>
<dbReference type="Pfam" id="PF03447">
    <property type="entry name" value="NAD_binding_3"/>
    <property type="match status" value="1"/>
</dbReference>
<dbReference type="Pfam" id="PF01842">
    <property type="entry name" value="ACT"/>
    <property type="match status" value="1"/>
</dbReference>
<evidence type="ECO:0000256" key="6">
    <source>
        <dbReference type="ARBA" id="ARBA00013376"/>
    </source>
</evidence>
<dbReference type="PANTHER" id="PTHR43331">
    <property type="entry name" value="HOMOSERINE DEHYDROGENASE"/>
    <property type="match status" value="1"/>
</dbReference>
<keyword evidence="7 18" id="KW-0028">Amino-acid biosynthesis</keyword>
<feature type="binding site" evidence="17">
    <location>
        <begin position="15"/>
        <end position="22"/>
    </location>
    <ligand>
        <name>NADP(+)</name>
        <dbReference type="ChEBI" id="CHEBI:58349"/>
    </ligand>
</feature>
<dbReference type="InterPro" id="IPR002912">
    <property type="entry name" value="ACT_dom"/>
</dbReference>
<comment type="cofactor">
    <cofactor evidence="1">
        <name>a metal cation</name>
        <dbReference type="ChEBI" id="CHEBI:25213"/>
    </cofactor>
</comment>
<dbReference type="InterPro" id="IPR036291">
    <property type="entry name" value="NAD(P)-bd_dom_sf"/>
</dbReference>
<evidence type="ECO:0000256" key="13">
    <source>
        <dbReference type="ARBA" id="ARBA00044930"/>
    </source>
</evidence>
<dbReference type="EMBL" id="CP146203">
    <property type="protein sequence ID" value="XBH22071.1"/>
    <property type="molecule type" value="Genomic_DNA"/>
</dbReference>
<dbReference type="PROSITE" id="PS51671">
    <property type="entry name" value="ACT"/>
    <property type="match status" value="1"/>
</dbReference>
<feature type="binding site" evidence="17">
    <location>
        <position position="194"/>
    </location>
    <ligand>
        <name>L-homoserine</name>
        <dbReference type="ChEBI" id="CHEBI:57476"/>
    </ligand>
</feature>
<evidence type="ECO:0000256" key="18">
    <source>
        <dbReference type="RuleBase" id="RU000579"/>
    </source>
</evidence>
<evidence type="ECO:0000256" key="3">
    <source>
        <dbReference type="ARBA" id="ARBA00005062"/>
    </source>
</evidence>
<dbReference type="Gene3D" id="3.30.70.260">
    <property type="match status" value="1"/>
</dbReference>
<keyword evidence="10 18" id="KW-0560">Oxidoreductase</keyword>
<comment type="pathway">
    <text evidence="3 18">Amino-acid biosynthesis; L-methionine biosynthesis via de novo pathway; L-homoserine from L-aspartate: step 3/3.</text>
</comment>
<gene>
    <name evidence="21" type="ORF">V5R04_02245</name>
</gene>
<dbReference type="InterPro" id="IPR016204">
    <property type="entry name" value="HDH"/>
</dbReference>
<dbReference type="Gene3D" id="3.30.360.10">
    <property type="entry name" value="Dihydrodipicolinate Reductase, domain 2"/>
    <property type="match status" value="1"/>
</dbReference>
<dbReference type="GO" id="GO:0009086">
    <property type="term" value="P:methionine biosynthetic process"/>
    <property type="evidence" value="ECO:0007669"/>
    <property type="project" value="UniProtKB-KW"/>
</dbReference>
<evidence type="ECO:0000256" key="19">
    <source>
        <dbReference type="RuleBase" id="RU004171"/>
    </source>
</evidence>
<dbReference type="GO" id="GO:0004412">
    <property type="term" value="F:homoserine dehydrogenase activity"/>
    <property type="evidence" value="ECO:0007669"/>
    <property type="project" value="UniProtKB-EC"/>
</dbReference>
<feature type="active site" description="Proton donor" evidence="16">
    <location>
        <position position="209"/>
    </location>
</feature>
<comment type="catalytic activity">
    <reaction evidence="14">
        <text>L-homoserine + NADP(+) = L-aspartate 4-semialdehyde + NADPH + H(+)</text>
        <dbReference type="Rhea" id="RHEA:15761"/>
        <dbReference type="ChEBI" id="CHEBI:15378"/>
        <dbReference type="ChEBI" id="CHEBI:57476"/>
        <dbReference type="ChEBI" id="CHEBI:57783"/>
        <dbReference type="ChEBI" id="CHEBI:58349"/>
        <dbReference type="ChEBI" id="CHEBI:537519"/>
        <dbReference type="EC" id="1.1.1.3"/>
    </reaction>
    <physiologicalReaction direction="right-to-left" evidence="14">
        <dbReference type="Rhea" id="RHEA:15763"/>
    </physiologicalReaction>
</comment>
<evidence type="ECO:0000256" key="16">
    <source>
        <dbReference type="PIRSR" id="PIRSR000098-1"/>
    </source>
</evidence>
<comment type="catalytic activity">
    <reaction evidence="15">
        <text>L-homoserine + NAD(+) = L-aspartate 4-semialdehyde + NADH + H(+)</text>
        <dbReference type="Rhea" id="RHEA:15757"/>
        <dbReference type="ChEBI" id="CHEBI:15378"/>
        <dbReference type="ChEBI" id="CHEBI:57476"/>
        <dbReference type="ChEBI" id="CHEBI:57540"/>
        <dbReference type="ChEBI" id="CHEBI:57945"/>
        <dbReference type="ChEBI" id="CHEBI:537519"/>
        <dbReference type="EC" id="1.1.1.3"/>
    </reaction>
    <physiologicalReaction direction="right-to-left" evidence="15">
        <dbReference type="Rhea" id="RHEA:15759"/>
    </physiologicalReaction>
</comment>
<organism evidence="21">
    <name type="scientific">Jonesiaceae bacterium BS-20</name>
    <dbReference type="NCBI Taxonomy" id="3120821"/>
    <lineage>
        <taxon>Bacteria</taxon>
        <taxon>Bacillati</taxon>
        <taxon>Actinomycetota</taxon>
        <taxon>Actinomycetes</taxon>
        <taxon>Micrococcales</taxon>
        <taxon>Jonesiaceae</taxon>
    </lineage>
</organism>
<dbReference type="Gene3D" id="3.40.50.720">
    <property type="entry name" value="NAD(P)-binding Rossmann-like Domain"/>
    <property type="match status" value="1"/>
</dbReference>
<evidence type="ECO:0000256" key="15">
    <source>
        <dbReference type="ARBA" id="ARBA00049031"/>
    </source>
</evidence>
<evidence type="ECO:0000256" key="2">
    <source>
        <dbReference type="ARBA" id="ARBA00005056"/>
    </source>
</evidence>
<evidence type="ECO:0000256" key="12">
    <source>
        <dbReference type="ARBA" id="ARBA00023167"/>
    </source>
</evidence>
<comment type="function">
    <text evidence="13">Catalyzes the conversion of L-aspartate-beta-semialdehyde (L-Asa) to L-homoserine (L-Hse), the third step in the biosynthesis of threonine and methionine from aspartate.</text>
</comment>
<evidence type="ECO:0000259" key="20">
    <source>
        <dbReference type="PROSITE" id="PS51671"/>
    </source>
</evidence>
<evidence type="ECO:0000256" key="11">
    <source>
        <dbReference type="ARBA" id="ARBA00023053"/>
    </source>
</evidence>
<protein>
    <recommendedName>
        <fullName evidence="6 18">Homoserine dehydrogenase</fullName>
        <ecNumber evidence="5 18">1.1.1.3</ecNumber>
    </recommendedName>
</protein>
<comment type="pathway">
    <text evidence="2 18">Amino-acid biosynthesis; L-threonine biosynthesis; L-threonine from L-aspartate: step 3/5.</text>
</comment>
<evidence type="ECO:0000256" key="7">
    <source>
        <dbReference type="ARBA" id="ARBA00022605"/>
    </source>
</evidence>
<dbReference type="GO" id="GO:0009088">
    <property type="term" value="P:threonine biosynthetic process"/>
    <property type="evidence" value="ECO:0007669"/>
    <property type="project" value="UniProtKB-KW"/>
</dbReference>
<dbReference type="SUPFAM" id="SSF51735">
    <property type="entry name" value="NAD(P)-binding Rossmann-fold domains"/>
    <property type="match status" value="1"/>
</dbReference>
<evidence type="ECO:0000256" key="4">
    <source>
        <dbReference type="ARBA" id="ARBA00006753"/>
    </source>
</evidence>
<evidence type="ECO:0000256" key="10">
    <source>
        <dbReference type="ARBA" id="ARBA00023002"/>
    </source>
</evidence>
<dbReference type="SUPFAM" id="SSF55347">
    <property type="entry name" value="Glyceraldehyde-3-phosphate dehydrogenase-like, C-terminal domain"/>
    <property type="match status" value="1"/>
</dbReference>
<evidence type="ECO:0000256" key="14">
    <source>
        <dbReference type="ARBA" id="ARBA00048841"/>
    </source>
</evidence>
<feature type="binding site" evidence="17">
    <location>
        <position position="109"/>
    </location>
    <ligand>
        <name>NADPH</name>
        <dbReference type="ChEBI" id="CHEBI:57783"/>
    </ligand>
</feature>
<evidence type="ECO:0000313" key="21">
    <source>
        <dbReference type="EMBL" id="XBH22071.1"/>
    </source>
</evidence>
<keyword evidence="9 17" id="KW-0521">NADP</keyword>
<dbReference type="NCBIfam" id="NF004976">
    <property type="entry name" value="PRK06349.1"/>
    <property type="match status" value="1"/>
</dbReference>
<dbReference type="FunFam" id="3.30.360.10:FF:000005">
    <property type="entry name" value="Homoserine dehydrogenase"/>
    <property type="match status" value="1"/>
</dbReference>
<dbReference type="InterPro" id="IPR045865">
    <property type="entry name" value="ACT-like_dom_sf"/>
</dbReference>
<dbReference type="EC" id="1.1.1.3" evidence="5 18"/>
<evidence type="ECO:0000256" key="17">
    <source>
        <dbReference type="PIRSR" id="PIRSR000098-2"/>
    </source>
</evidence>
<dbReference type="GO" id="GO:0050661">
    <property type="term" value="F:NADP binding"/>
    <property type="evidence" value="ECO:0007669"/>
    <property type="project" value="InterPro"/>
</dbReference>
<keyword evidence="8 18" id="KW-0791">Threonine biosynthesis</keyword>
<evidence type="ECO:0000256" key="9">
    <source>
        <dbReference type="ARBA" id="ARBA00022857"/>
    </source>
</evidence>
<name>A0AAU7DXS4_9MICO</name>
<dbReference type="PANTHER" id="PTHR43331:SF1">
    <property type="entry name" value="HOMOSERINE DEHYDROGENASE"/>
    <property type="match status" value="1"/>
</dbReference>
<feature type="domain" description="ACT" evidence="20">
    <location>
        <begin position="353"/>
        <end position="429"/>
    </location>
</feature>
<dbReference type="PROSITE" id="PS01042">
    <property type="entry name" value="HOMOSER_DHGENASE"/>
    <property type="match status" value="1"/>
</dbReference>
<dbReference type="InterPro" id="IPR019811">
    <property type="entry name" value="HDH_CS"/>
</dbReference>
<dbReference type="AlphaFoldDB" id="A0AAU7DXS4"/>
<comment type="similarity">
    <text evidence="4 19">Belongs to the homoserine dehydrogenase family.</text>
</comment>
<evidence type="ECO:0000256" key="1">
    <source>
        <dbReference type="ARBA" id="ARBA00001920"/>
    </source>
</evidence>
<proteinExistence type="inferred from homology"/>
<evidence type="ECO:0000256" key="8">
    <source>
        <dbReference type="ARBA" id="ARBA00022697"/>
    </source>
</evidence>
<accession>A0AAU7DXS4</accession>
<reference evidence="21" key="1">
    <citation type="submission" date="2024-02" db="EMBL/GenBank/DDBJ databases">
        <title>Tomenella chthoni gen. nov. sp. nov., a member of the family Jonesiaceae isolated from bat guano.</title>
        <authorList>
            <person name="Miller S.L."/>
            <person name="King J."/>
            <person name="Sankaranarayanan K."/>
            <person name="Lawson P.A."/>
        </authorList>
    </citation>
    <scope>NUCLEOTIDE SEQUENCE</scope>
    <source>
        <strain evidence="21">BS-20</strain>
    </source>
</reference>
<dbReference type="InterPro" id="IPR001342">
    <property type="entry name" value="HDH_cat"/>
</dbReference>